<evidence type="ECO:0008006" key="6">
    <source>
        <dbReference type="Google" id="ProtNLM"/>
    </source>
</evidence>
<evidence type="ECO:0000256" key="1">
    <source>
        <dbReference type="SAM" id="Coils"/>
    </source>
</evidence>
<feature type="region of interest" description="Disordered" evidence="2">
    <location>
        <begin position="255"/>
        <end position="278"/>
    </location>
</feature>
<feature type="chain" id="PRO_5012500462" description="DUF3450 domain-containing protein" evidence="3">
    <location>
        <begin position="19"/>
        <end position="278"/>
    </location>
</feature>
<evidence type="ECO:0000256" key="3">
    <source>
        <dbReference type="SAM" id="SignalP"/>
    </source>
</evidence>
<dbReference type="AlphaFoldDB" id="A0A1M6YYX7"/>
<evidence type="ECO:0000313" key="4">
    <source>
        <dbReference type="EMBL" id="SHL23269.1"/>
    </source>
</evidence>
<reference evidence="5" key="1">
    <citation type="submission" date="2016-11" db="EMBL/GenBank/DDBJ databases">
        <authorList>
            <person name="Varghese N."/>
            <person name="Submissions S."/>
        </authorList>
    </citation>
    <scope>NUCLEOTIDE SEQUENCE [LARGE SCALE GENOMIC DNA]</scope>
    <source>
        <strain evidence="5">UWOS</strain>
    </source>
</reference>
<proteinExistence type="predicted"/>
<dbReference type="Pfam" id="PF11932">
    <property type="entry name" value="DUF3450"/>
    <property type="match status" value="1"/>
</dbReference>
<evidence type="ECO:0000256" key="2">
    <source>
        <dbReference type="SAM" id="MobiDB-lite"/>
    </source>
</evidence>
<feature type="compositionally biased region" description="Basic and acidic residues" evidence="2">
    <location>
        <begin position="257"/>
        <end position="278"/>
    </location>
</feature>
<evidence type="ECO:0000313" key="5">
    <source>
        <dbReference type="Proteomes" id="UP000184275"/>
    </source>
</evidence>
<keyword evidence="5" id="KW-1185">Reference proteome</keyword>
<dbReference type="InterPro" id="IPR016866">
    <property type="entry name" value="UCP028069"/>
</dbReference>
<feature type="signal peptide" evidence="3">
    <location>
        <begin position="1"/>
        <end position="18"/>
    </location>
</feature>
<keyword evidence="1" id="KW-0175">Coiled coil</keyword>
<dbReference type="Proteomes" id="UP000184275">
    <property type="component" value="Unassembled WGS sequence"/>
</dbReference>
<gene>
    <name evidence="4" type="ORF">SAMN05720469_1508</name>
</gene>
<feature type="coiled-coil region" evidence="1">
    <location>
        <begin position="61"/>
        <end position="88"/>
    </location>
</feature>
<dbReference type="EMBL" id="FRAW01000050">
    <property type="protein sequence ID" value="SHL23269.1"/>
    <property type="molecule type" value="Genomic_DNA"/>
</dbReference>
<protein>
    <recommendedName>
        <fullName evidence="6">DUF3450 domain-containing protein</fullName>
    </recommendedName>
</protein>
<keyword evidence="3" id="KW-0732">Signal</keyword>
<accession>A0A1M6YYX7</accession>
<organism evidence="4 5">
    <name type="scientific">Fibrobacter intestinalis</name>
    <dbReference type="NCBI Taxonomy" id="28122"/>
    <lineage>
        <taxon>Bacteria</taxon>
        <taxon>Pseudomonadati</taxon>
        <taxon>Fibrobacterota</taxon>
        <taxon>Fibrobacteria</taxon>
        <taxon>Fibrobacterales</taxon>
        <taxon>Fibrobacteraceae</taxon>
        <taxon>Fibrobacter</taxon>
    </lineage>
</organism>
<sequence length="278" mass="31901">MKKCFFLCLIFCCGVAFSAETLDGVRRQIQTVNNETAREKKLHADEKKHHEDFIRSGREKVVSLSNQKKALRADIDAMKAELSRLNEARNKSSGVSRWYDSKKAKYAQELAVVIEELVPFFESDFPYRASETAESLREMAMELKKGVIAPDDALGRVLEVFVDRIRMGYTTESWDGYLTDAESGRQMQGKFFRYGTVAAMFESADQSDYYWLDRVNGVYSWKKIPESLELRADVKDAFRVAEGKSAPHIVKIPISSRRTDAENELKNTKERPKQEPKK</sequence>
<name>A0A1M6YYX7_9BACT</name>